<dbReference type="Proteomes" id="UP001238496">
    <property type="component" value="Unassembled WGS sequence"/>
</dbReference>
<protein>
    <recommendedName>
        <fullName evidence="3">Polysaccharide biosynthesis protein</fullName>
    </recommendedName>
</protein>
<reference evidence="1 2" key="1">
    <citation type="submission" date="2023-07" db="EMBL/GenBank/DDBJ databases">
        <title>Genomic Encyclopedia of Type Strains, Phase IV (KMG-IV): sequencing the most valuable type-strain genomes for metagenomic binning, comparative biology and taxonomic classification.</title>
        <authorList>
            <person name="Goeker M."/>
        </authorList>
    </citation>
    <scope>NUCLEOTIDE SEQUENCE [LARGE SCALE GENOMIC DNA]</scope>
    <source>
        <strain evidence="1 2">DSM 1111</strain>
    </source>
</reference>
<evidence type="ECO:0000313" key="2">
    <source>
        <dbReference type="Proteomes" id="UP001238496"/>
    </source>
</evidence>
<dbReference type="EMBL" id="JAUSUW010000001">
    <property type="protein sequence ID" value="MDQ0419309.1"/>
    <property type="molecule type" value="Genomic_DNA"/>
</dbReference>
<proteinExistence type="predicted"/>
<dbReference type="SUPFAM" id="SSF56059">
    <property type="entry name" value="Glutathione synthetase ATP-binding domain-like"/>
    <property type="match status" value="1"/>
</dbReference>
<name>A0ABU0G1U7_9HYPH</name>
<dbReference type="RefSeq" id="WP_307368532.1">
    <property type="nucleotide sequence ID" value="NZ_JAUSUW010000001.1"/>
</dbReference>
<accession>A0ABU0G1U7</accession>
<dbReference type="Pfam" id="PF14305">
    <property type="entry name" value="ATPgrasp_TupA"/>
    <property type="match status" value="1"/>
</dbReference>
<gene>
    <name evidence="1" type="ORF">J2045_000319</name>
</gene>
<sequence length="312" mass="36400">MASEQKESFIRAGYDQNSFRYLLKRIFWRLIAPLPDKLYVQLKFWSIKGEWPDIDHPKTFSEKVQYRKIHDRNPLYGKLVDKLAVKDYVAEKVGAAHVIPTYWAGTRLSDVDWSKIPLPAVVKPNHASGLGEFIYTPEDVETLKRNDPFGEWLSIDHARYNREWAYSQVDRKVVIEKMLSKDGGIPWDYRCFVFGGRLSHIIIDTRTDDQGYSATYSRSWERLPFYDPDYYPPYPHEIPRPEQLDLMVSLSETLGRDLDFVRVDLFDTGDALYVGELTLYPGGGFEAFEPPEYDRLIGDIWPLPAKSLRRSF</sequence>
<comment type="caution">
    <text evidence="1">The sequence shown here is derived from an EMBL/GenBank/DDBJ whole genome shotgun (WGS) entry which is preliminary data.</text>
</comment>
<evidence type="ECO:0008006" key="3">
    <source>
        <dbReference type="Google" id="ProtNLM"/>
    </source>
</evidence>
<evidence type="ECO:0000313" key="1">
    <source>
        <dbReference type="EMBL" id="MDQ0419309.1"/>
    </source>
</evidence>
<organism evidence="1 2">
    <name type="scientific">Peteryoungia aggregata LMG 23059</name>
    <dbReference type="NCBI Taxonomy" id="1368425"/>
    <lineage>
        <taxon>Bacteria</taxon>
        <taxon>Pseudomonadati</taxon>
        <taxon>Pseudomonadota</taxon>
        <taxon>Alphaproteobacteria</taxon>
        <taxon>Hyphomicrobiales</taxon>
        <taxon>Rhizobiaceae</taxon>
        <taxon>Peteryoungia</taxon>
    </lineage>
</organism>
<keyword evidence="2" id="KW-1185">Reference proteome</keyword>
<dbReference type="InterPro" id="IPR029465">
    <property type="entry name" value="ATPgrasp_TupA"/>
</dbReference>